<comment type="subcellular location">
    <subcellularLocation>
        <location evidence="4">Cell outer membrane</location>
        <topology evidence="4">Lipid-anchor</topology>
    </subcellularLocation>
</comment>
<accession>N6X4X5</accession>
<dbReference type="EMBL" id="APLQ01000011">
    <property type="protein sequence ID" value="ENO16123.1"/>
    <property type="molecule type" value="Genomic_DNA"/>
</dbReference>
<dbReference type="GO" id="GO:1990063">
    <property type="term" value="C:Bam protein complex"/>
    <property type="evidence" value="ECO:0007669"/>
    <property type="project" value="TreeGrafter"/>
</dbReference>
<dbReference type="InterPro" id="IPR037873">
    <property type="entry name" value="BamE-like"/>
</dbReference>
<reference evidence="6 7" key="1">
    <citation type="journal article" date="2013" name="Genome Announc.">
        <title>Genome Sequence of the Polycyclic Aromatic Hydrocarbon-Degrading Bacterium Strain Marinobacter nanhaiticus D15-8WT.</title>
        <authorList>
            <person name="Cui Z."/>
            <person name="Gao W."/>
            <person name="Li Q."/>
            <person name="Xu G."/>
            <person name="Zheng L."/>
        </authorList>
    </citation>
    <scope>NUCLEOTIDE SEQUENCE [LARGE SCALE GENOMIC DNA]</scope>
    <source>
        <strain evidence="6 7">D15-8W</strain>
    </source>
</reference>
<dbReference type="Pfam" id="PF04355">
    <property type="entry name" value="BamE"/>
    <property type="match status" value="1"/>
</dbReference>
<dbReference type="HOGENOM" id="CLU_083835_3_2_6"/>
<dbReference type="Proteomes" id="UP000013165">
    <property type="component" value="Unassembled WGS sequence"/>
</dbReference>
<dbReference type="PANTHER" id="PTHR37482:SF1">
    <property type="entry name" value="OUTER MEMBRANE PROTEIN ASSEMBLY FACTOR BAME"/>
    <property type="match status" value="1"/>
</dbReference>
<gene>
    <name evidence="4" type="primary">bamE</name>
    <name evidence="6" type="ORF">J057_12241</name>
</gene>
<comment type="function">
    <text evidence="4">Part of the outer membrane protein assembly complex, which is involved in assembly and insertion of beta-barrel proteins into the outer membrane.</text>
</comment>
<feature type="domain" description="Outer membrane protein assembly factor BamE" evidence="5">
    <location>
        <begin position="34"/>
        <end position="100"/>
    </location>
</feature>
<evidence type="ECO:0000256" key="3">
    <source>
        <dbReference type="ARBA" id="ARBA00023237"/>
    </source>
</evidence>
<dbReference type="GO" id="GO:0051205">
    <property type="term" value="P:protein insertion into membrane"/>
    <property type="evidence" value="ECO:0007669"/>
    <property type="project" value="UniProtKB-UniRule"/>
</dbReference>
<name>N6X4X5_9GAMM</name>
<dbReference type="InterPro" id="IPR007450">
    <property type="entry name" value="BamE_dom"/>
</dbReference>
<keyword evidence="4" id="KW-0564">Palmitate</keyword>
<proteinExistence type="inferred from homology"/>
<dbReference type="RefSeq" id="WP_004580409.1">
    <property type="nucleotide sequence ID" value="NZ_AP028878.1"/>
</dbReference>
<evidence type="ECO:0000256" key="2">
    <source>
        <dbReference type="ARBA" id="ARBA00023136"/>
    </source>
</evidence>
<evidence type="ECO:0000256" key="1">
    <source>
        <dbReference type="ARBA" id="ARBA00022729"/>
    </source>
</evidence>
<comment type="similarity">
    <text evidence="4">Belongs to the BamE family.</text>
</comment>
<dbReference type="STRING" id="626887.J057_12241"/>
<comment type="subunit">
    <text evidence="4">Part of the Bam complex.</text>
</comment>
<dbReference type="eggNOG" id="COG2913">
    <property type="taxonomic scope" value="Bacteria"/>
</dbReference>
<keyword evidence="1 4" id="KW-0732">Signal</keyword>
<dbReference type="GO" id="GO:0043165">
    <property type="term" value="P:Gram-negative-bacterium-type cell outer membrane assembly"/>
    <property type="evidence" value="ECO:0007669"/>
    <property type="project" value="UniProtKB-UniRule"/>
</dbReference>
<keyword evidence="3 4" id="KW-0998">Cell outer membrane</keyword>
<dbReference type="Gene3D" id="3.30.1450.10">
    <property type="match status" value="1"/>
</dbReference>
<sequence>MQKLAALLSVAFLAISLLAGCVFPGVYKINVQQGNIVDDESLAQLEEGMPRNQVHAILGTPIMLNPVDDSREYYVYTYQKAGGEIKEQRVIVYYDADSYSHYEAQLLEDTPAY</sequence>
<dbReference type="OrthoDB" id="9808250at2"/>
<dbReference type="GO" id="GO:0030674">
    <property type="term" value="F:protein-macromolecule adaptor activity"/>
    <property type="evidence" value="ECO:0007669"/>
    <property type="project" value="TreeGrafter"/>
</dbReference>
<protein>
    <recommendedName>
        <fullName evidence="4">Outer membrane protein assembly factor BamE</fullName>
    </recommendedName>
</protein>
<evidence type="ECO:0000313" key="6">
    <source>
        <dbReference type="EMBL" id="ENO16123.1"/>
    </source>
</evidence>
<evidence type="ECO:0000259" key="5">
    <source>
        <dbReference type="Pfam" id="PF04355"/>
    </source>
</evidence>
<evidence type="ECO:0000313" key="7">
    <source>
        <dbReference type="Proteomes" id="UP000013165"/>
    </source>
</evidence>
<comment type="caution">
    <text evidence="6">The sequence shown here is derived from an EMBL/GenBank/DDBJ whole genome shotgun (WGS) entry which is preliminary data.</text>
</comment>
<dbReference type="PANTHER" id="PTHR37482">
    <property type="entry name" value="OUTER MEMBRANE PROTEIN ASSEMBLY FACTOR BAME"/>
    <property type="match status" value="1"/>
</dbReference>
<dbReference type="PATRIC" id="fig|626887.3.peg.2448"/>
<organism evidence="6 7">
    <name type="scientific">Marinobacter nanhaiticus D15-8W</name>
    <dbReference type="NCBI Taxonomy" id="626887"/>
    <lineage>
        <taxon>Bacteria</taxon>
        <taxon>Pseudomonadati</taxon>
        <taxon>Pseudomonadota</taxon>
        <taxon>Gammaproteobacteria</taxon>
        <taxon>Pseudomonadales</taxon>
        <taxon>Marinobacteraceae</taxon>
        <taxon>Marinobacter</taxon>
    </lineage>
</organism>
<dbReference type="HAMAP" id="MF_00925">
    <property type="entry name" value="OM_assembly_BamE"/>
    <property type="match status" value="1"/>
</dbReference>
<evidence type="ECO:0000256" key="4">
    <source>
        <dbReference type="HAMAP-Rule" id="MF_00925"/>
    </source>
</evidence>
<dbReference type="PROSITE" id="PS51257">
    <property type="entry name" value="PROKAR_LIPOPROTEIN"/>
    <property type="match status" value="1"/>
</dbReference>
<dbReference type="InterPro" id="IPR026592">
    <property type="entry name" value="BamE"/>
</dbReference>
<dbReference type="AlphaFoldDB" id="N6X4X5"/>
<keyword evidence="2 4" id="KW-0472">Membrane</keyword>
<keyword evidence="7" id="KW-1185">Reference proteome</keyword>
<keyword evidence="4" id="KW-0449">Lipoprotein</keyword>